<organism evidence="2 3">
    <name type="scientific">Neonectria punicea</name>
    <dbReference type="NCBI Taxonomy" id="979145"/>
    <lineage>
        <taxon>Eukaryota</taxon>
        <taxon>Fungi</taxon>
        <taxon>Dikarya</taxon>
        <taxon>Ascomycota</taxon>
        <taxon>Pezizomycotina</taxon>
        <taxon>Sordariomycetes</taxon>
        <taxon>Hypocreomycetidae</taxon>
        <taxon>Hypocreales</taxon>
        <taxon>Nectriaceae</taxon>
        <taxon>Neonectria</taxon>
    </lineage>
</organism>
<feature type="signal peptide" evidence="1">
    <location>
        <begin position="1"/>
        <end position="22"/>
    </location>
</feature>
<accession>A0ABR1HR61</accession>
<proteinExistence type="predicted"/>
<dbReference type="Proteomes" id="UP001498476">
    <property type="component" value="Unassembled WGS sequence"/>
</dbReference>
<sequence length="239" mass="25418">MKSTLSASVVGLLMAAAQLSEAVTLEHYAFGGCGGRYGSCTNVWPRQCCTVGVPVYGMGSSVKFRGLPPMGIGYIFEAGTMAQPGQPSTGCNGDSTGVAFTLDQCVDGGAFSVSGSQWDAIAKQECDPCEGKVGSIEIGAGISIGTKYISGVSKRDVPEVKAHMAFGDGAEGCQLADRIVLTDGHMFRTDSTVPEDHVQLLFGYFHADARVEDIAEELRKYEIEEEHVHHRRTEIAKSL</sequence>
<keyword evidence="3" id="KW-1185">Reference proteome</keyword>
<reference evidence="2 3" key="1">
    <citation type="journal article" date="2025" name="Microbiol. Resour. Announc.">
        <title>Draft genome sequences for Neonectria magnoliae and Neonectria punicea, canker pathogens of Liriodendron tulipifera and Acer saccharum in West Virginia.</title>
        <authorList>
            <person name="Petronek H.M."/>
            <person name="Kasson M.T."/>
            <person name="Metheny A.M."/>
            <person name="Stauder C.M."/>
            <person name="Lovett B."/>
            <person name="Lynch S.C."/>
            <person name="Garnas J.R."/>
            <person name="Kasson L.R."/>
            <person name="Stajich J.E."/>
        </authorList>
    </citation>
    <scope>NUCLEOTIDE SEQUENCE [LARGE SCALE GENOMIC DNA]</scope>
    <source>
        <strain evidence="2 3">NRRL 64653</strain>
    </source>
</reference>
<feature type="chain" id="PRO_5047363687" evidence="1">
    <location>
        <begin position="23"/>
        <end position="239"/>
    </location>
</feature>
<comment type="caution">
    <text evidence="2">The sequence shown here is derived from an EMBL/GenBank/DDBJ whole genome shotgun (WGS) entry which is preliminary data.</text>
</comment>
<evidence type="ECO:0000313" key="3">
    <source>
        <dbReference type="Proteomes" id="UP001498476"/>
    </source>
</evidence>
<protein>
    <submittedName>
        <fullName evidence="2">Uncharacterized protein</fullName>
    </submittedName>
</protein>
<evidence type="ECO:0000256" key="1">
    <source>
        <dbReference type="SAM" id="SignalP"/>
    </source>
</evidence>
<gene>
    <name evidence="2" type="ORF">QQX98_000910</name>
</gene>
<name>A0ABR1HR61_9HYPO</name>
<keyword evidence="1" id="KW-0732">Signal</keyword>
<evidence type="ECO:0000313" key="2">
    <source>
        <dbReference type="EMBL" id="KAK7423720.1"/>
    </source>
</evidence>
<dbReference type="EMBL" id="JAZAVJ010000008">
    <property type="protein sequence ID" value="KAK7423720.1"/>
    <property type="molecule type" value="Genomic_DNA"/>
</dbReference>